<protein>
    <recommendedName>
        <fullName evidence="4">Secreted protein</fullName>
    </recommendedName>
</protein>
<feature type="signal peptide" evidence="1">
    <location>
        <begin position="1"/>
        <end position="25"/>
    </location>
</feature>
<dbReference type="InParanoid" id="A0A482XKC0"/>
<proteinExistence type="predicted"/>
<feature type="chain" id="PRO_5019805300" description="Secreted protein" evidence="1">
    <location>
        <begin position="26"/>
        <end position="85"/>
    </location>
</feature>
<dbReference type="EMBL" id="QKKF02007294">
    <property type="protein sequence ID" value="RZF45990.1"/>
    <property type="molecule type" value="Genomic_DNA"/>
</dbReference>
<name>A0A482XKC0_LAOST</name>
<accession>A0A482XKC0</accession>
<keyword evidence="3" id="KW-1185">Reference proteome</keyword>
<evidence type="ECO:0000313" key="3">
    <source>
        <dbReference type="Proteomes" id="UP000291343"/>
    </source>
</evidence>
<dbReference type="Proteomes" id="UP000291343">
    <property type="component" value="Unassembled WGS sequence"/>
</dbReference>
<reference evidence="2 3" key="1">
    <citation type="journal article" date="2017" name="Gigascience">
        <title>Genome sequence of the small brown planthopper, Laodelphax striatellus.</title>
        <authorList>
            <person name="Zhu J."/>
            <person name="Jiang F."/>
            <person name="Wang X."/>
            <person name="Yang P."/>
            <person name="Bao Y."/>
            <person name="Zhao W."/>
            <person name="Wang W."/>
            <person name="Lu H."/>
            <person name="Wang Q."/>
            <person name="Cui N."/>
            <person name="Li J."/>
            <person name="Chen X."/>
            <person name="Luo L."/>
            <person name="Yu J."/>
            <person name="Kang L."/>
            <person name="Cui F."/>
        </authorList>
    </citation>
    <scope>NUCLEOTIDE SEQUENCE [LARGE SCALE GENOMIC DNA]</scope>
    <source>
        <strain evidence="2">Lst14</strain>
    </source>
</reference>
<dbReference type="AlphaFoldDB" id="A0A482XKC0"/>
<evidence type="ECO:0008006" key="4">
    <source>
        <dbReference type="Google" id="ProtNLM"/>
    </source>
</evidence>
<sequence length="85" mass="9781">MCPSRVHRCGRPVLVVLVAVCLCYAWKEWDQASGTGPECNRPVSAPMAHMGFIRFGNGHTRYSDDVQSSHTVYWTEYRSRLMFRD</sequence>
<evidence type="ECO:0000313" key="2">
    <source>
        <dbReference type="EMBL" id="RZF45990.1"/>
    </source>
</evidence>
<comment type="caution">
    <text evidence="2">The sequence shown here is derived from an EMBL/GenBank/DDBJ whole genome shotgun (WGS) entry which is preliminary data.</text>
</comment>
<gene>
    <name evidence="2" type="ORF">LSTR_LSTR016466</name>
</gene>
<evidence type="ECO:0000256" key="1">
    <source>
        <dbReference type="SAM" id="SignalP"/>
    </source>
</evidence>
<keyword evidence="1" id="KW-0732">Signal</keyword>
<organism evidence="2 3">
    <name type="scientific">Laodelphax striatellus</name>
    <name type="common">Small brown planthopper</name>
    <name type="synonym">Delphax striatella</name>
    <dbReference type="NCBI Taxonomy" id="195883"/>
    <lineage>
        <taxon>Eukaryota</taxon>
        <taxon>Metazoa</taxon>
        <taxon>Ecdysozoa</taxon>
        <taxon>Arthropoda</taxon>
        <taxon>Hexapoda</taxon>
        <taxon>Insecta</taxon>
        <taxon>Pterygota</taxon>
        <taxon>Neoptera</taxon>
        <taxon>Paraneoptera</taxon>
        <taxon>Hemiptera</taxon>
        <taxon>Auchenorrhyncha</taxon>
        <taxon>Fulgoroidea</taxon>
        <taxon>Delphacidae</taxon>
        <taxon>Criomorphinae</taxon>
        <taxon>Laodelphax</taxon>
    </lineage>
</organism>